<dbReference type="PANTHER" id="PTHR46558:SF11">
    <property type="entry name" value="HTH-TYPE TRANSCRIPTIONAL REGULATOR XRE"/>
    <property type="match status" value="1"/>
</dbReference>
<evidence type="ECO:0000313" key="4">
    <source>
        <dbReference type="Proteomes" id="UP001238450"/>
    </source>
</evidence>
<dbReference type="RefSeq" id="WP_307254233.1">
    <property type="nucleotide sequence ID" value="NZ_JAUSUV010000012.1"/>
</dbReference>
<dbReference type="SUPFAM" id="SSF47413">
    <property type="entry name" value="lambda repressor-like DNA-binding domains"/>
    <property type="match status" value="1"/>
</dbReference>
<dbReference type="PANTHER" id="PTHR46558">
    <property type="entry name" value="TRACRIPTIONAL REGULATORY PROTEIN-RELATED-RELATED"/>
    <property type="match status" value="1"/>
</dbReference>
<gene>
    <name evidence="3" type="ORF">J2Z48_002679</name>
</gene>
<dbReference type="Gene3D" id="1.10.260.40">
    <property type="entry name" value="lambda repressor-like DNA-binding domains"/>
    <property type="match status" value="1"/>
</dbReference>
<evidence type="ECO:0000313" key="3">
    <source>
        <dbReference type="EMBL" id="MDQ0418487.1"/>
    </source>
</evidence>
<proteinExistence type="predicted"/>
<dbReference type="InterPro" id="IPR001387">
    <property type="entry name" value="Cro/C1-type_HTH"/>
</dbReference>
<keyword evidence="1" id="KW-0238">DNA-binding</keyword>
<feature type="domain" description="HTH cro/C1-type" evidence="2">
    <location>
        <begin position="8"/>
        <end position="62"/>
    </location>
</feature>
<dbReference type="CDD" id="cd00093">
    <property type="entry name" value="HTH_XRE"/>
    <property type="match status" value="1"/>
</dbReference>
<dbReference type="GO" id="GO:0003677">
    <property type="term" value="F:DNA binding"/>
    <property type="evidence" value="ECO:0007669"/>
    <property type="project" value="UniProtKB-KW"/>
</dbReference>
<sequence length="79" mass="9432">MDNIVDFLKFHRKKVGLTQRQVAKLLGISRAFYSNIEGGRRKTPYENIYQLAEILEVNVETLLHYYAFRWRVWKGEEAL</sequence>
<dbReference type="Pfam" id="PF12844">
    <property type="entry name" value="HTH_19"/>
    <property type="match status" value="1"/>
</dbReference>
<dbReference type="InterPro" id="IPR010982">
    <property type="entry name" value="Lambda_DNA-bd_dom_sf"/>
</dbReference>
<dbReference type="PROSITE" id="PS50943">
    <property type="entry name" value="HTH_CROC1"/>
    <property type="match status" value="1"/>
</dbReference>
<keyword evidence="4" id="KW-1185">Reference proteome</keyword>
<comment type="caution">
    <text evidence="3">The sequence shown here is derived from an EMBL/GenBank/DDBJ whole genome shotgun (WGS) entry which is preliminary data.</text>
</comment>
<organism evidence="3 4">
    <name type="scientific">Croceifilum oryzae</name>
    <dbReference type="NCBI Taxonomy" id="1553429"/>
    <lineage>
        <taxon>Bacteria</taxon>
        <taxon>Bacillati</taxon>
        <taxon>Bacillota</taxon>
        <taxon>Bacilli</taxon>
        <taxon>Bacillales</taxon>
        <taxon>Thermoactinomycetaceae</taxon>
        <taxon>Croceifilum</taxon>
    </lineage>
</organism>
<evidence type="ECO:0000259" key="2">
    <source>
        <dbReference type="PROSITE" id="PS50943"/>
    </source>
</evidence>
<dbReference type="SMART" id="SM00530">
    <property type="entry name" value="HTH_XRE"/>
    <property type="match status" value="1"/>
</dbReference>
<dbReference type="AlphaFoldDB" id="A0AAJ1TL40"/>
<dbReference type="Proteomes" id="UP001238450">
    <property type="component" value="Unassembled WGS sequence"/>
</dbReference>
<accession>A0AAJ1TL40</accession>
<reference evidence="3 4" key="1">
    <citation type="submission" date="2023-07" db="EMBL/GenBank/DDBJ databases">
        <title>Genomic Encyclopedia of Type Strains, Phase IV (KMG-IV): sequencing the most valuable type-strain genomes for metagenomic binning, comparative biology and taxonomic classification.</title>
        <authorList>
            <person name="Goeker M."/>
        </authorList>
    </citation>
    <scope>NUCLEOTIDE SEQUENCE [LARGE SCALE GENOMIC DNA]</scope>
    <source>
        <strain evidence="3 4">DSM 46876</strain>
    </source>
</reference>
<evidence type="ECO:0000256" key="1">
    <source>
        <dbReference type="ARBA" id="ARBA00023125"/>
    </source>
</evidence>
<protein>
    <submittedName>
        <fullName evidence="3">Transcriptional regulator with XRE-family HTH domain</fullName>
    </submittedName>
</protein>
<dbReference type="EMBL" id="JAUSUV010000012">
    <property type="protein sequence ID" value="MDQ0418487.1"/>
    <property type="molecule type" value="Genomic_DNA"/>
</dbReference>
<name>A0AAJ1TL40_9BACL</name>